<dbReference type="EMBL" id="ML992509">
    <property type="protein sequence ID" value="KAF2221792.1"/>
    <property type="molecule type" value="Genomic_DNA"/>
</dbReference>
<dbReference type="AlphaFoldDB" id="A0A6A6G7X9"/>
<protein>
    <submittedName>
        <fullName evidence="2">Uncharacterized protein</fullName>
    </submittedName>
</protein>
<feature type="compositionally biased region" description="Polar residues" evidence="1">
    <location>
        <begin position="50"/>
        <end position="59"/>
    </location>
</feature>
<name>A0A6A6G7X9_9PEZI</name>
<organism evidence="2 3">
    <name type="scientific">Elsinoe ampelina</name>
    <dbReference type="NCBI Taxonomy" id="302913"/>
    <lineage>
        <taxon>Eukaryota</taxon>
        <taxon>Fungi</taxon>
        <taxon>Dikarya</taxon>
        <taxon>Ascomycota</taxon>
        <taxon>Pezizomycotina</taxon>
        <taxon>Dothideomycetes</taxon>
        <taxon>Dothideomycetidae</taxon>
        <taxon>Myriangiales</taxon>
        <taxon>Elsinoaceae</taxon>
        <taxon>Elsinoe</taxon>
    </lineage>
</organism>
<dbReference type="Proteomes" id="UP000799538">
    <property type="component" value="Unassembled WGS sequence"/>
</dbReference>
<keyword evidence="3" id="KW-1185">Reference proteome</keyword>
<accession>A0A6A6G7X9</accession>
<evidence type="ECO:0000256" key="1">
    <source>
        <dbReference type="SAM" id="MobiDB-lite"/>
    </source>
</evidence>
<evidence type="ECO:0000313" key="2">
    <source>
        <dbReference type="EMBL" id="KAF2221792.1"/>
    </source>
</evidence>
<sequence>MVPLLRRLIHCRDEPRAICRTRGSLGRSHHRSGPHACCSPPGKGHRQSQRHSPSITTVGTRGEPTGHYCCYIEAAIRDGHAHLPAFITHHLPGENCNFGVPRTSPPHAADGRSHRLVHHLPRFDPIIPGRQRRTIDFPVRLVDVGKHYLDSSRDVANFVNRLVHFCTMIYANETFEMRKRKLTQIRRREAALSLEDGKGSAASEPKLPCSLFLRMWIEVGRAAGDERDEAARA</sequence>
<evidence type="ECO:0000313" key="3">
    <source>
        <dbReference type="Proteomes" id="UP000799538"/>
    </source>
</evidence>
<gene>
    <name evidence="2" type="ORF">BDZ85DRAFT_133564</name>
</gene>
<reference evidence="3" key="1">
    <citation type="journal article" date="2020" name="Stud. Mycol.">
        <title>101 Dothideomycetes genomes: A test case for predicting lifestyles and emergence of pathogens.</title>
        <authorList>
            <person name="Haridas S."/>
            <person name="Albert R."/>
            <person name="Binder M."/>
            <person name="Bloem J."/>
            <person name="LaButti K."/>
            <person name="Salamov A."/>
            <person name="Andreopoulos B."/>
            <person name="Baker S."/>
            <person name="Barry K."/>
            <person name="Bills G."/>
            <person name="Bluhm B."/>
            <person name="Cannon C."/>
            <person name="Castanera R."/>
            <person name="Culley D."/>
            <person name="Daum C."/>
            <person name="Ezra D."/>
            <person name="Gonzalez J."/>
            <person name="Henrissat B."/>
            <person name="Kuo A."/>
            <person name="Liang C."/>
            <person name="Lipzen A."/>
            <person name="Lutzoni F."/>
            <person name="Magnuson J."/>
            <person name="Mondo S."/>
            <person name="Nolan M."/>
            <person name="Ohm R."/>
            <person name="Pangilinan J."/>
            <person name="Park H.-J."/>
            <person name="Ramirez L."/>
            <person name="Alfaro M."/>
            <person name="Sun H."/>
            <person name="Tritt A."/>
            <person name="Yoshinaga Y."/>
            <person name="Zwiers L.-H."/>
            <person name="Turgeon B."/>
            <person name="Goodwin S."/>
            <person name="Spatafora J."/>
            <person name="Crous P."/>
            <person name="Grigoriev I."/>
        </authorList>
    </citation>
    <scope>NUCLEOTIDE SEQUENCE [LARGE SCALE GENOMIC DNA]</scope>
    <source>
        <strain evidence="3">CECT 20119</strain>
    </source>
</reference>
<proteinExistence type="predicted"/>
<feature type="region of interest" description="Disordered" evidence="1">
    <location>
        <begin position="23"/>
        <end position="60"/>
    </location>
</feature>